<organism evidence="1 2">
    <name type="scientific">Gracilibacillus pellucidus</name>
    <dbReference type="NCBI Taxonomy" id="3095368"/>
    <lineage>
        <taxon>Bacteria</taxon>
        <taxon>Bacillati</taxon>
        <taxon>Bacillota</taxon>
        <taxon>Bacilli</taxon>
        <taxon>Bacillales</taxon>
        <taxon>Bacillaceae</taxon>
        <taxon>Gracilibacillus</taxon>
    </lineage>
</organism>
<keyword evidence="2" id="KW-1185">Reference proteome</keyword>
<gene>
    <name evidence="1" type="ORF">SH601_04165</name>
</gene>
<protein>
    <submittedName>
        <fullName evidence="1">Uncharacterized protein</fullName>
    </submittedName>
</protein>
<evidence type="ECO:0000313" key="1">
    <source>
        <dbReference type="EMBL" id="MDX8045175.1"/>
    </source>
</evidence>
<comment type="caution">
    <text evidence="1">The sequence shown here is derived from an EMBL/GenBank/DDBJ whole genome shotgun (WGS) entry which is preliminary data.</text>
</comment>
<dbReference type="Proteomes" id="UP001277972">
    <property type="component" value="Unassembled WGS sequence"/>
</dbReference>
<reference evidence="1" key="1">
    <citation type="submission" date="2023-11" db="EMBL/GenBank/DDBJ databases">
        <title>Gracilibacillus pellucida a moderately halophilic bacterium isolated from saline soil in Xinjiang province.</title>
        <authorList>
            <person name="Zhang Z."/>
            <person name="Tan F."/>
            <person name="Wang Y."/>
            <person name="Xia M."/>
        </authorList>
    </citation>
    <scope>NUCLEOTIDE SEQUENCE</scope>
    <source>
        <strain evidence="1">S3-1-1</strain>
    </source>
</reference>
<evidence type="ECO:0000313" key="2">
    <source>
        <dbReference type="Proteomes" id="UP001277972"/>
    </source>
</evidence>
<accession>A0ACC6M2J6</accession>
<proteinExistence type="predicted"/>
<dbReference type="EMBL" id="JAWZSR010000002">
    <property type="protein sequence ID" value="MDX8045175.1"/>
    <property type="molecule type" value="Genomic_DNA"/>
</dbReference>
<name>A0ACC6M2J6_9BACI</name>
<sequence length="370" mass="42395">MTNQNWLDETSRRLDHLFDSLFVWLSEQFDPITGGFYYARSSVQGKQFAPDIESTAQAINILLRYQLLDQLPQETKAKLISFFQKKQDVHTGYFYDENPNMKKDEVMVHRALAYAQNSLKRLGSKPLFALPVEQQVAPSYTESLSAYQEKWDSIELSNSWRGCDLLASTTVYFSQMEKAKKAQYVEAFAKYLAEKQDRDTGLWGEGSLYVRISGTFKLHTFYRRHRIPMPNQAQMYQTILTCLRTEEAMDMCYIRNPIDLISYMKPAMTEKELKEISVISVHNMERLKRRDGAFSRELAHSPKAPNVAQVKQGDFYPNMPAAVEIGAGLIEGDMNATTQATLIREQLHQLWGKQKGSIPTTLTGPIITGK</sequence>